<gene>
    <name evidence="5" type="ORF">HID58_045508</name>
</gene>
<evidence type="ECO:0000313" key="6">
    <source>
        <dbReference type="Proteomes" id="UP000824890"/>
    </source>
</evidence>
<evidence type="ECO:0000259" key="4">
    <source>
        <dbReference type="Pfam" id="PF01156"/>
    </source>
</evidence>
<dbReference type="Pfam" id="PF26102">
    <property type="entry name" value="Ig_SPL7"/>
    <property type="match status" value="1"/>
</dbReference>
<feature type="transmembrane region" description="Helical" evidence="3">
    <location>
        <begin position="236"/>
        <end position="256"/>
    </location>
</feature>
<dbReference type="PANTHER" id="PTHR46692">
    <property type="entry name" value="INOSINE-URIDINE PREFERRING NUCLEOSIDE HYDROLASE FAMILY PROTEIN"/>
    <property type="match status" value="1"/>
</dbReference>
<dbReference type="Proteomes" id="UP000824890">
    <property type="component" value="Unassembled WGS sequence"/>
</dbReference>
<feature type="compositionally biased region" description="Basic residues" evidence="2">
    <location>
        <begin position="1118"/>
        <end position="1139"/>
    </location>
</feature>
<dbReference type="SUPFAM" id="SSF53590">
    <property type="entry name" value="Nucleoside hydrolase"/>
    <property type="match status" value="2"/>
</dbReference>
<dbReference type="Pfam" id="PF01156">
    <property type="entry name" value="IU_nuc_hydro"/>
    <property type="match status" value="2"/>
</dbReference>
<proteinExistence type="inferred from homology"/>
<comment type="similarity">
    <text evidence="1">Belongs to the IUNH family.</text>
</comment>
<feature type="region of interest" description="Disordered" evidence="2">
    <location>
        <begin position="1116"/>
        <end position="1139"/>
    </location>
</feature>
<keyword evidence="6" id="KW-1185">Reference proteome</keyword>
<keyword evidence="3" id="KW-1133">Transmembrane helix</keyword>
<protein>
    <recommendedName>
        <fullName evidence="4">Inosine/uridine-preferring nucleoside hydrolase domain-containing protein</fullName>
    </recommendedName>
</protein>
<organism evidence="5 6">
    <name type="scientific">Brassica napus</name>
    <name type="common">Rape</name>
    <dbReference type="NCBI Taxonomy" id="3708"/>
    <lineage>
        <taxon>Eukaryota</taxon>
        <taxon>Viridiplantae</taxon>
        <taxon>Streptophyta</taxon>
        <taxon>Embryophyta</taxon>
        <taxon>Tracheophyta</taxon>
        <taxon>Spermatophyta</taxon>
        <taxon>Magnoliopsida</taxon>
        <taxon>eudicotyledons</taxon>
        <taxon>Gunneridae</taxon>
        <taxon>Pentapetalae</taxon>
        <taxon>rosids</taxon>
        <taxon>malvids</taxon>
        <taxon>Brassicales</taxon>
        <taxon>Brassicaceae</taxon>
        <taxon>Brassiceae</taxon>
        <taxon>Brassica</taxon>
    </lineage>
</organism>
<reference evidence="5 6" key="1">
    <citation type="submission" date="2021-05" db="EMBL/GenBank/DDBJ databases">
        <title>Genome Assembly of Synthetic Allotetraploid Brassica napus Reveals Homoeologous Exchanges between Subgenomes.</title>
        <authorList>
            <person name="Davis J.T."/>
        </authorList>
    </citation>
    <scope>NUCLEOTIDE SEQUENCE [LARGE SCALE GENOMIC DNA]</scope>
    <source>
        <strain evidence="6">cv. Da-Ae</strain>
        <tissue evidence="5">Seedling</tissue>
    </source>
</reference>
<dbReference type="Gene3D" id="3.90.245.10">
    <property type="entry name" value="Ribonucleoside hydrolase-like"/>
    <property type="match status" value="2"/>
</dbReference>
<evidence type="ECO:0000256" key="3">
    <source>
        <dbReference type="SAM" id="Phobius"/>
    </source>
</evidence>
<keyword evidence="3" id="KW-0472">Membrane</keyword>
<feature type="domain" description="Inosine/uridine-preferring nucleoside hydrolase" evidence="4">
    <location>
        <begin position="269"/>
        <end position="603"/>
    </location>
</feature>
<dbReference type="InterPro" id="IPR001910">
    <property type="entry name" value="Inosine/uridine_hydrolase_dom"/>
</dbReference>
<evidence type="ECO:0000313" key="5">
    <source>
        <dbReference type="EMBL" id="KAH0895940.1"/>
    </source>
</evidence>
<evidence type="ECO:0000256" key="2">
    <source>
        <dbReference type="SAM" id="MobiDB-lite"/>
    </source>
</evidence>
<keyword evidence="3" id="KW-0812">Transmembrane</keyword>
<accession>A0ABQ8ATR2</accession>
<feature type="domain" description="Inosine/uridine-preferring nucleoside hydrolase" evidence="4">
    <location>
        <begin position="738"/>
        <end position="1083"/>
    </location>
</feature>
<dbReference type="PANTHER" id="PTHR46692:SF1">
    <property type="entry name" value="NUCLEOSIDE HYDROLASE 3-RELATED"/>
    <property type="match status" value="1"/>
</dbReference>
<dbReference type="InterPro" id="IPR036452">
    <property type="entry name" value="Ribo_hydro-like"/>
</dbReference>
<dbReference type="EMBL" id="JAGKQM010000012">
    <property type="protein sequence ID" value="KAH0895940.1"/>
    <property type="molecule type" value="Genomic_DNA"/>
</dbReference>
<name>A0ABQ8ATR2_BRANA</name>
<comment type="caution">
    <text evidence="5">The sequence shown here is derived from an EMBL/GenBank/DDBJ whole genome shotgun (WGS) entry which is preliminary data.</text>
</comment>
<evidence type="ECO:0000256" key="1">
    <source>
        <dbReference type="ARBA" id="ARBA00009176"/>
    </source>
</evidence>
<sequence>MPYLPHNYSVVPAPDQDGKRSCNNKLYRIIIVNSDPNLFGPAFVEVENESGLSNFIPLIIGDKAICSEMKLIEQKFNATLFPEEQDVTACYCSLTCRCRDFKERQSTFTGLLLDIAWSVKVPSAECTELTVNRCQIKRYNRVLNYLKQSSNSPSILGNILHNLETLVEKMDPGSLIHSKCDCDVRLLHENMNLARKQQSDEDSKDPEAGLDCKERIQAATPDTGGKETDPLLEKEIVMNMFWFLLVLVITILGLLGHNFPCVGSSPHRILVDTDVDTDDIIALLYLLKLNKSEFDLVVSLSTLHFIYALGITLSANAWTNAGHGVNHVYDLLHMMGRDDIAVGVGGEGVILDDGTILPDVGGYLPIIDQGMATAGGCRYRQTIPKGRKGLLDMDSNYGFRKHFLPQGNRRYTPLQQSTAQKVIANKVLEGPISIFLMGSHTNLALFVMSNPHLKHNIQHIYIMGGSVRCPNPTGFCGNLFTDFTSNPYAEFNIFADPFAAYQVFHSGIPITLVPLDATNTIPTNKKFFETFEKNQRTYEAQYIFKSLEIIRDTWSPEVFYSSYSMWDSFMAGVAVSIIRNSGNNNNKNGENNFAEMEYMNITIVTSNKPYGLPDASNPFFDKQTTPKFNLTLGGVHSGHVQSGLKDPICMQRRDKGNCKDGYTQETSGPDSVQVLVATRAKQNKNYKSELDREFYVDILEVLNRPEETGRFNLSTQFPYYREERFTPDVSTTQLGKPVIFDMDMSAGDFLTLFYLLKVPVEIIDLKAIIVSPTGWANAATIDVVYDLLHMMGRDDIPVGLGYLLALNQSDPTSPSVGDCLYAKAIPQGCGGFLDSDTLYGLARDLPRSARRYIAETSVAHGAPRNTDSPELRQPLALEVWKYLTKSVNEESKITVLTNGPLTSLAKIISSDKNSTSLIKGVYIVGGHININKSDKGNIFTVTSNAYAEFNMFLDPLAAKAVLESGLNITLIPLATQRNLTSFHMMLNSLNSTVQTPESQFVHRLLDRLHALHQDHMSYKHGMFLGEIVGALFLGGDHAVLKPKLRDEQVKVIAEGSESKDGQILIDKLHGRRVQILESIDSRGCYESFASKLNDKRQSAVIGSFEEQRKKWITSPSRTLRRKKRTTPPSRTLRRKKWIT</sequence>